<keyword evidence="5" id="KW-1185">Reference proteome</keyword>
<proteinExistence type="predicted"/>
<keyword evidence="3" id="KW-0520">NAD</keyword>
<dbReference type="PANTHER" id="PTHR30004:SF6">
    <property type="entry name" value="D-THREONATE 4-PHOSPHATE DEHYDROGENASE"/>
    <property type="match status" value="1"/>
</dbReference>
<dbReference type="NCBIfam" id="TIGR00557">
    <property type="entry name" value="pdxA"/>
    <property type="match status" value="1"/>
</dbReference>
<dbReference type="EMBL" id="JBHSEW010000005">
    <property type="protein sequence ID" value="MFC4622084.1"/>
    <property type="molecule type" value="Genomic_DNA"/>
</dbReference>
<dbReference type="GO" id="GO:0050570">
    <property type="term" value="F:4-hydroxythreonine-4-phosphate dehydrogenase activity"/>
    <property type="evidence" value="ECO:0007669"/>
    <property type="project" value="UniProtKB-EC"/>
</dbReference>
<evidence type="ECO:0000313" key="4">
    <source>
        <dbReference type="EMBL" id="MFC4622084.1"/>
    </source>
</evidence>
<evidence type="ECO:0000256" key="3">
    <source>
        <dbReference type="ARBA" id="ARBA00023027"/>
    </source>
</evidence>
<dbReference type="Proteomes" id="UP001595967">
    <property type="component" value="Unassembled WGS sequence"/>
</dbReference>
<organism evidence="4 5">
    <name type="scientific">Comamonas nitrativorans</name>
    <dbReference type="NCBI Taxonomy" id="108437"/>
    <lineage>
        <taxon>Bacteria</taxon>
        <taxon>Pseudomonadati</taxon>
        <taxon>Pseudomonadota</taxon>
        <taxon>Betaproteobacteria</taxon>
        <taxon>Burkholderiales</taxon>
        <taxon>Comamonadaceae</taxon>
        <taxon>Comamonas</taxon>
    </lineage>
</organism>
<reference evidence="5" key="1">
    <citation type="journal article" date="2019" name="Int. J. Syst. Evol. Microbiol.">
        <title>The Global Catalogue of Microorganisms (GCM) 10K type strain sequencing project: providing services to taxonomists for standard genome sequencing and annotation.</title>
        <authorList>
            <consortium name="The Broad Institute Genomics Platform"/>
            <consortium name="The Broad Institute Genome Sequencing Center for Infectious Disease"/>
            <person name="Wu L."/>
            <person name="Ma J."/>
        </authorList>
    </citation>
    <scope>NUCLEOTIDE SEQUENCE [LARGE SCALE GENOMIC DNA]</scope>
    <source>
        <strain evidence="5">JCM 11650</strain>
    </source>
</reference>
<dbReference type="SUPFAM" id="SSF53659">
    <property type="entry name" value="Isocitrate/Isopropylmalate dehydrogenase-like"/>
    <property type="match status" value="1"/>
</dbReference>
<name>A0ABV9GY75_9BURK</name>
<dbReference type="Gene3D" id="3.40.718.10">
    <property type="entry name" value="Isopropylmalate Dehydrogenase"/>
    <property type="match status" value="1"/>
</dbReference>
<gene>
    <name evidence="4" type="primary">pdxA</name>
    <name evidence="4" type="ORF">ACFO3A_07605</name>
</gene>
<accession>A0ABV9GY75</accession>
<dbReference type="RefSeq" id="WP_377725370.1">
    <property type="nucleotide sequence ID" value="NZ_JBHSEW010000005.1"/>
</dbReference>
<comment type="caution">
    <text evidence="4">The sequence shown here is derived from an EMBL/GenBank/DDBJ whole genome shotgun (WGS) entry which is preliminary data.</text>
</comment>
<dbReference type="InterPro" id="IPR005255">
    <property type="entry name" value="PdxA_fam"/>
</dbReference>
<keyword evidence="1" id="KW-0479">Metal-binding</keyword>
<dbReference type="EC" id="1.1.1.262" evidence="4"/>
<evidence type="ECO:0000313" key="5">
    <source>
        <dbReference type="Proteomes" id="UP001595967"/>
    </source>
</evidence>
<protein>
    <submittedName>
        <fullName evidence="4">4-hydroxythreonine-4-phosphate dehydrogenase PdxA</fullName>
        <ecNumber evidence="4">1.1.1.262</ecNumber>
    </submittedName>
</protein>
<dbReference type="Pfam" id="PF04166">
    <property type="entry name" value="PdxA"/>
    <property type="match status" value="1"/>
</dbReference>
<evidence type="ECO:0000256" key="2">
    <source>
        <dbReference type="ARBA" id="ARBA00023002"/>
    </source>
</evidence>
<sequence length="365" mass="37546">MHCPPTQKTFAPFAITQGDAAGIGPEIIAKAFRDHAEALRGCFAVGDVATLRRAAQVIAGPGQGLLPVAEIAAPQDAWRVPPRCLPVLPLPGLPPPPAWGQISAAAGAAAAQCVQWAADAALRGEIAALITAPLHKEALHAAGVDFPGHTELLQAQAARHAGVPVAQMPVRMMLATPELRTVLVSIHVSLRQALAAVTQENILQTLAITHQALTPILGHAPRIAVAGLNPHAGEGGLFGREELDTIAPAIAAARAMGVDAHGPYAPDTVFMRARNTPTHPGEFEVVLAMYHDQGLIPIKYLGVEHGVNVTLGLPLIRTSPDHGTAFDIAGHGVADPASLVQAVCLAQQMAAAPGLAGGFGQAPAS</sequence>
<evidence type="ECO:0000256" key="1">
    <source>
        <dbReference type="ARBA" id="ARBA00022723"/>
    </source>
</evidence>
<dbReference type="PANTHER" id="PTHR30004">
    <property type="entry name" value="4-HYDROXYTHREONINE-4-PHOSPHATE DEHYDROGENASE"/>
    <property type="match status" value="1"/>
</dbReference>
<keyword evidence="2 4" id="KW-0560">Oxidoreductase</keyword>